<evidence type="ECO:0000313" key="2">
    <source>
        <dbReference type="EMBL" id="MBB5976660.1"/>
    </source>
</evidence>
<keyword evidence="1" id="KW-0472">Membrane</keyword>
<keyword evidence="3" id="KW-1185">Reference proteome</keyword>
<protein>
    <submittedName>
        <fullName evidence="2">Uncharacterized protein</fullName>
    </submittedName>
</protein>
<comment type="caution">
    <text evidence="2">The sequence shown here is derived from an EMBL/GenBank/DDBJ whole genome shotgun (WGS) entry which is preliminary data.</text>
</comment>
<evidence type="ECO:0000256" key="1">
    <source>
        <dbReference type="SAM" id="Phobius"/>
    </source>
</evidence>
<keyword evidence="1" id="KW-1133">Transmembrane helix</keyword>
<organism evidence="2 3">
    <name type="scientific">Kribbella solani</name>
    <dbReference type="NCBI Taxonomy" id="236067"/>
    <lineage>
        <taxon>Bacteria</taxon>
        <taxon>Bacillati</taxon>
        <taxon>Actinomycetota</taxon>
        <taxon>Actinomycetes</taxon>
        <taxon>Propionibacteriales</taxon>
        <taxon>Kribbellaceae</taxon>
        <taxon>Kribbella</taxon>
    </lineage>
</organism>
<sequence length="156" mass="14442">MSVVAIGTTGPAAHATTVGTGTTGPGVRGMGGPVGSGTSVVGPVVVLVAAGGPVELLGAALVVGVGLLVLGVERLVERVRVRAVGLPVRGATSGPAVTSVRGVTIAETSGGTSGPAATTVAGTGKMSAVGGTTAGIGRTSVVGTPGGAGRLIRVDG</sequence>
<feature type="transmembrane region" description="Helical" evidence="1">
    <location>
        <begin position="39"/>
        <end position="72"/>
    </location>
</feature>
<dbReference type="Proteomes" id="UP000558997">
    <property type="component" value="Unassembled WGS sequence"/>
</dbReference>
<proteinExistence type="predicted"/>
<dbReference type="AlphaFoldDB" id="A0A841DIX2"/>
<dbReference type="RefSeq" id="WP_184830340.1">
    <property type="nucleotide sequence ID" value="NZ_BAAAVN010000032.1"/>
</dbReference>
<gene>
    <name evidence="2" type="ORF">HDA44_000001</name>
</gene>
<name>A0A841DIX2_9ACTN</name>
<dbReference type="EMBL" id="JACHNF010000001">
    <property type="protein sequence ID" value="MBB5976660.1"/>
    <property type="molecule type" value="Genomic_DNA"/>
</dbReference>
<evidence type="ECO:0000313" key="3">
    <source>
        <dbReference type="Proteomes" id="UP000558997"/>
    </source>
</evidence>
<accession>A0A841DIX2</accession>
<reference evidence="2 3" key="1">
    <citation type="submission" date="2020-08" db="EMBL/GenBank/DDBJ databases">
        <title>Sequencing the genomes of 1000 actinobacteria strains.</title>
        <authorList>
            <person name="Klenk H.-P."/>
        </authorList>
    </citation>
    <scope>NUCLEOTIDE SEQUENCE [LARGE SCALE GENOMIC DNA]</scope>
    <source>
        <strain evidence="2 3">DSM 17294</strain>
    </source>
</reference>
<keyword evidence="1" id="KW-0812">Transmembrane</keyword>